<dbReference type="Gene3D" id="3.90.79.10">
    <property type="entry name" value="Nucleoside Triphosphate Pyrophosphohydrolase"/>
    <property type="match status" value="1"/>
</dbReference>
<dbReference type="InterPro" id="IPR015797">
    <property type="entry name" value="NUDIX_hydrolase-like_dom_sf"/>
</dbReference>
<feature type="region of interest" description="Disordered" evidence="8">
    <location>
        <begin position="251"/>
        <end position="272"/>
    </location>
</feature>
<evidence type="ECO:0000256" key="5">
    <source>
        <dbReference type="ARBA" id="ARBA00022801"/>
    </source>
</evidence>
<evidence type="ECO:0000313" key="10">
    <source>
        <dbReference type="EMBL" id="MBF4552701.1"/>
    </source>
</evidence>
<comment type="caution">
    <text evidence="10">The sequence shown here is derived from an EMBL/GenBank/DDBJ whole genome shotgun (WGS) entry which is preliminary data.</text>
</comment>
<sequence length="272" mass="29768">MTDYTQEQWLEAARQQPELPTNVPEWLRRFAEAALSGNLQETIGDAARKVPQADAQGNPPRYSAVLVLVEGDADFAPGDEPFPSDAALLLTHRAPSMREHSGQVAFPGGSREAQDAGPIDTALREAWEETGLDRASALPLAVMEPIYIDRSNFAVIPVLAYLAEPSELYPASGENDWVKMVPIAELVDPDKRFWLGFQKWRGPAFDLRGMVLWGFTGSVVTAMLEIAGWAKPWGEDTEPMGLMEALQRSENNEALSSLSESFRRAGDTGGAP</sequence>
<dbReference type="InterPro" id="IPR000059">
    <property type="entry name" value="NUDIX_hydrolase_NudL_CS"/>
</dbReference>
<evidence type="ECO:0000256" key="8">
    <source>
        <dbReference type="SAM" id="MobiDB-lite"/>
    </source>
</evidence>
<dbReference type="InterPro" id="IPR000086">
    <property type="entry name" value="NUDIX_hydrolase_dom"/>
</dbReference>
<keyword evidence="7" id="KW-0464">Manganese</keyword>
<feature type="domain" description="Nudix hydrolase" evidence="9">
    <location>
        <begin position="60"/>
        <end position="203"/>
    </location>
</feature>
<dbReference type="EMBL" id="JADKMY010000001">
    <property type="protein sequence ID" value="MBF4552701.1"/>
    <property type="molecule type" value="Genomic_DNA"/>
</dbReference>
<gene>
    <name evidence="10" type="ORF">IRY30_01215</name>
</gene>
<evidence type="ECO:0000256" key="7">
    <source>
        <dbReference type="ARBA" id="ARBA00023211"/>
    </source>
</evidence>
<protein>
    <submittedName>
        <fullName evidence="10">CoA pyrophosphatase</fullName>
    </submittedName>
</protein>
<dbReference type="Proteomes" id="UP000635902">
    <property type="component" value="Unassembled WGS sequence"/>
</dbReference>
<evidence type="ECO:0000256" key="1">
    <source>
        <dbReference type="ARBA" id="ARBA00001936"/>
    </source>
</evidence>
<dbReference type="PANTHER" id="PTHR12992:SF11">
    <property type="entry name" value="MITOCHONDRIAL COENZYME A DIPHOSPHATASE NUDT8"/>
    <property type="match status" value="1"/>
</dbReference>
<dbReference type="InterPro" id="IPR045121">
    <property type="entry name" value="CoAse"/>
</dbReference>
<evidence type="ECO:0000313" key="11">
    <source>
        <dbReference type="Proteomes" id="UP000635902"/>
    </source>
</evidence>
<dbReference type="Pfam" id="PF00293">
    <property type="entry name" value="NUDIX"/>
    <property type="match status" value="1"/>
</dbReference>
<dbReference type="CDD" id="cd03426">
    <property type="entry name" value="NUDIX_CoAse_Nudt7"/>
    <property type="match status" value="1"/>
</dbReference>
<keyword evidence="6" id="KW-0460">Magnesium</keyword>
<proteinExistence type="inferred from homology"/>
<dbReference type="SUPFAM" id="SSF55811">
    <property type="entry name" value="Nudix"/>
    <property type="match status" value="1"/>
</dbReference>
<keyword evidence="11" id="KW-1185">Reference proteome</keyword>
<evidence type="ECO:0000256" key="2">
    <source>
        <dbReference type="ARBA" id="ARBA00001946"/>
    </source>
</evidence>
<keyword evidence="4" id="KW-0479">Metal-binding</keyword>
<accession>A0ABR9ZHY3</accession>
<name>A0ABR9ZHY3_9CORY</name>
<dbReference type="PROSITE" id="PS01293">
    <property type="entry name" value="NUDIX_COA"/>
    <property type="match status" value="1"/>
</dbReference>
<comment type="cofactor">
    <cofactor evidence="2">
        <name>Mg(2+)</name>
        <dbReference type="ChEBI" id="CHEBI:18420"/>
    </cofactor>
</comment>
<comment type="similarity">
    <text evidence="3">Belongs to the Nudix hydrolase family. PCD1 subfamily.</text>
</comment>
<organism evidence="10 11">
    <name type="scientific">Corynebacterium suicordis DSM 45110</name>
    <dbReference type="NCBI Taxonomy" id="1121369"/>
    <lineage>
        <taxon>Bacteria</taxon>
        <taxon>Bacillati</taxon>
        <taxon>Actinomycetota</taxon>
        <taxon>Actinomycetes</taxon>
        <taxon>Mycobacteriales</taxon>
        <taxon>Corynebacteriaceae</taxon>
        <taxon>Corynebacterium</taxon>
    </lineage>
</organism>
<dbReference type="PANTHER" id="PTHR12992">
    <property type="entry name" value="NUDIX HYDROLASE"/>
    <property type="match status" value="1"/>
</dbReference>
<evidence type="ECO:0000256" key="4">
    <source>
        <dbReference type="ARBA" id="ARBA00022723"/>
    </source>
</evidence>
<evidence type="ECO:0000256" key="6">
    <source>
        <dbReference type="ARBA" id="ARBA00022842"/>
    </source>
</evidence>
<dbReference type="PROSITE" id="PS51462">
    <property type="entry name" value="NUDIX"/>
    <property type="match status" value="1"/>
</dbReference>
<dbReference type="RefSeq" id="WP_194555591.1">
    <property type="nucleotide sequence ID" value="NZ_JADKMY010000001.1"/>
</dbReference>
<evidence type="ECO:0000259" key="9">
    <source>
        <dbReference type="PROSITE" id="PS51462"/>
    </source>
</evidence>
<keyword evidence="5" id="KW-0378">Hydrolase</keyword>
<reference evidence="10 11" key="1">
    <citation type="submission" date="2020-10" db="EMBL/GenBank/DDBJ databases">
        <title>Novel species in genus Corynebacterium.</title>
        <authorList>
            <person name="Zhang G."/>
        </authorList>
    </citation>
    <scope>NUCLEOTIDE SEQUENCE [LARGE SCALE GENOMIC DNA]</scope>
    <source>
        <strain evidence="10 11">DSM 45110</strain>
    </source>
</reference>
<evidence type="ECO:0000256" key="3">
    <source>
        <dbReference type="ARBA" id="ARBA00006506"/>
    </source>
</evidence>
<comment type="cofactor">
    <cofactor evidence="1">
        <name>Mn(2+)</name>
        <dbReference type="ChEBI" id="CHEBI:29035"/>
    </cofactor>
</comment>